<feature type="signal peptide" evidence="1">
    <location>
        <begin position="1"/>
        <end position="19"/>
    </location>
</feature>
<evidence type="ECO:0000313" key="2">
    <source>
        <dbReference type="EMBL" id="KIC55900.1"/>
    </source>
</evidence>
<reference evidence="2 3" key="1">
    <citation type="submission" date="2014-12" db="EMBL/GenBank/DDBJ databases">
        <title>Genome sequencing of Brevundimonas nasdae TPW30.</title>
        <authorList>
            <person name="Tan P.W."/>
            <person name="Chan K.-G."/>
        </authorList>
    </citation>
    <scope>NUCLEOTIDE SEQUENCE [LARGE SCALE GENOMIC DNA]</scope>
    <source>
        <strain evidence="2 3">TPW30</strain>
    </source>
</reference>
<gene>
    <name evidence="2" type="ORF">RM53_14405</name>
</gene>
<dbReference type="RefSeq" id="WP_039247824.1">
    <property type="nucleotide sequence ID" value="NZ_JWSY01000028.1"/>
</dbReference>
<dbReference type="EMBL" id="JWSY01000028">
    <property type="protein sequence ID" value="KIC55900.1"/>
    <property type="molecule type" value="Genomic_DNA"/>
</dbReference>
<feature type="chain" id="PRO_5002084839" evidence="1">
    <location>
        <begin position="20"/>
        <end position="154"/>
    </location>
</feature>
<accession>A0A0B4CUW3</accession>
<keyword evidence="1" id="KW-0732">Signal</keyword>
<evidence type="ECO:0000256" key="1">
    <source>
        <dbReference type="SAM" id="SignalP"/>
    </source>
</evidence>
<dbReference type="Proteomes" id="UP000031166">
    <property type="component" value="Unassembled WGS sequence"/>
</dbReference>
<proteinExistence type="predicted"/>
<comment type="caution">
    <text evidence="2">The sequence shown here is derived from an EMBL/GenBank/DDBJ whole genome shotgun (WGS) entry which is preliminary data.</text>
</comment>
<sequence length="154" mass="16511">MIRNIFTAIILATASPAAAQVIPGIEIGQTKAEAIDVFGGHGAAPITGQPGAEIATRPDGHVTFCNGRVTSIQRKVGTNLHAFTDMVGDLTRDHGEPIYTTGHYRASTGEISTLDARWDYPDDQRRYAISMIYSGSTLDVTETISLLNGERCGF</sequence>
<dbReference type="AlphaFoldDB" id="A0A0B4CUW3"/>
<name>A0A0B4CUW3_9CAUL</name>
<evidence type="ECO:0000313" key="3">
    <source>
        <dbReference type="Proteomes" id="UP000031166"/>
    </source>
</evidence>
<organism evidence="2 3">
    <name type="scientific">Brevundimonas nasdae</name>
    <dbReference type="NCBI Taxonomy" id="172043"/>
    <lineage>
        <taxon>Bacteria</taxon>
        <taxon>Pseudomonadati</taxon>
        <taxon>Pseudomonadota</taxon>
        <taxon>Alphaproteobacteria</taxon>
        <taxon>Caulobacterales</taxon>
        <taxon>Caulobacteraceae</taxon>
        <taxon>Brevundimonas</taxon>
    </lineage>
</organism>
<protein>
    <submittedName>
        <fullName evidence="2">Uncharacterized protein</fullName>
    </submittedName>
</protein>